<protein>
    <submittedName>
        <fullName evidence="2">DUF3106 domain-containing protein</fullName>
    </submittedName>
</protein>
<reference evidence="2 3" key="1">
    <citation type="submission" date="2023-08" db="EMBL/GenBank/DDBJ databases">
        <title>Rhodoferax potami sp. nov. and Rhodoferax mekongensis sp. nov., isolated from the Mekong River in Thailand.</title>
        <authorList>
            <person name="Kitikhun S."/>
            <person name="Charoenyingcharoen P."/>
            <person name="Siriarchawattana P."/>
            <person name="Likhitrattanapisal S."/>
            <person name="Nilsakha T."/>
            <person name="Chanpet A."/>
            <person name="Rattanawaree P."/>
            <person name="Ingsriswang S."/>
        </authorList>
    </citation>
    <scope>NUCLEOTIDE SEQUENCE [LARGE SCALE GENOMIC DNA]</scope>
    <source>
        <strain evidence="2 3">TBRC 17660</strain>
    </source>
</reference>
<feature type="region of interest" description="Disordered" evidence="1">
    <location>
        <begin position="123"/>
        <end position="188"/>
    </location>
</feature>
<sequence length="188" mass="20097">MGISAPAHGQTGSVLPSVPASTNLNWTALGAGQKIALAPLKESWDTLADGHRRKWIALSQNFSAMSAADKETLHSRMAEWAALKPKERQQARLNFAETKKTPAADRLSNWEAYQALSQEEKDALARKGAAKPAGAAVAAKAPPPQKLTPVPVTRNSPETHRERLAAQQPVDRNTLLPLAPASKTSSAN</sequence>
<name>A0ABU3KR14_9BURK</name>
<dbReference type="InterPro" id="IPR021455">
    <property type="entry name" value="DUF3106"/>
</dbReference>
<dbReference type="Proteomes" id="UP001321700">
    <property type="component" value="Unassembled WGS sequence"/>
</dbReference>
<accession>A0ABU3KR14</accession>
<dbReference type="EMBL" id="JAVBIK010000001">
    <property type="protein sequence ID" value="MDT7520245.1"/>
    <property type="molecule type" value="Genomic_DNA"/>
</dbReference>
<keyword evidence="3" id="KW-1185">Reference proteome</keyword>
<organism evidence="2 3">
    <name type="scientific">Rhodoferax potami</name>
    <dbReference type="NCBI Taxonomy" id="3068338"/>
    <lineage>
        <taxon>Bacteria</taxon>
        <taxon>Pseudomonadati</taxon>
        <taxon>Pseudomonadota</taxon>
        <taxon>Betaproteobacteria</taxon>
        <taxon>Burkholderiales</taxon>
        <taxon>Comamonadaceae</taxon>
        <taxon>Rhodoferax</taxon>
    </lineage>
</organism>
<proteinExistence type="predicted"/>
<evidence type="ECO:0000313" key="2">
    <source>
        <dbReference type="EMBL" id="MDT7520245.1"/>
    </source>
</evidence>
<dbReference type="Pfam" id="PF11304">
    <property type="entry name" value="DUF3106"/>
    <property type="match status" value="1"/>
</dbReference>
<gene>
    <name evidence="2" type="ORF">RAE19_16280</name>
</gene>
<dbReference type="RefSeq" id="WP_313875859.1">
    <property type="nucleotide sequence ID" value="NZ_JAVBIK010000001.1"/>
</dbReference>
<feature type="compositionally biased region" description="Low complexity" evidence="1">
    <location>
        <begin position="126"/>
        <end position="140"/>
    </location>
</feature>
<evidence type="ECO:0000313" key="3">
    <source>
        <dbReference type="Proteomes" id="UP001321700"/>
    </source>
</evidence>
<evidence type="ECO:0000256" key="1">
    <source>
        <dbReference type="SAM" id="MobiDB-lite"/>
    </source>
</evidence>
<comment type="caution">
    <text evidence="2">The sequence shown here is derived from an EMBL/GenBank/DDBJ whole genome shotgun (WGS) entry which is preliminary data.</text>
</comment>